<keyword evidence="3" id="KW-1185">Reference proteome</keyword>
<organism evidence="2 3">
    <name type="scientific">Pleuronectes platessa</name>
    <name type="common">European plaice</name>
    <dbReference type="NCBI Taxonomy" id="8262"/>
    <lineage>
        <taxon>Eukaryota</taxon>
        <taxon>Metazoa</taxon>
        <taxon>Chordata</taxon>
        <taxon>Craniata</taxon>
        <taxon>Vertebrata</taxon>
        <taxon>Euteleostomi</taxon>
        <taxon>Actinopterygii</taxon>
        <taxon>Neopterygii</taxon>
        <taxon>Teleostei</taxon>
        <taxon>Neoteleostei</taxon>
        <taxon>Acanthomorphata</taxon>
        <taxon>Carangaria</taxon>
        <taxon>Pleuronectiformes</taxon>
        <taxon>Pleuronectoidei</taxon>
        <taxon>Pleuronectidae</taxon>
        <taxon>Pleuronectes</taxon>
    </lineage>
</organism>
<comment type="caution">
    <text evidence="2">The sequence shown here is derived from an EMBL/GenBank/DDBJ whole genome shotgun (WGS) entry which is preliminary data.</text>
</comment>
<sequence>MGTVDPASAGHNQCHGGRGLGEKGTALMRGIHPASAPLQQYNRNHTSKDTRAKRAQRKGLAGKLDLSNDSPCHGGQRLETSAGAETVEGRGKLRRRTVTAALHRGSRSTLPFIAGLPSRF</sequence>
<proteinExistence type="predicted"/>
<dbReference type="AlphaFoldDB" id="A0A9N7YTX6"/>
<name>A0A9N7YTX6_PLEPL</name>
<feature type="region of interest" description="Disordered" evidence="1">
    <location>
        <begin position="1"/>
        <end position="91"/>
    </location>
</feature>
<dbReference type="EMBL" id="CADEAL010002333">
    <property type="protein sequence ID" value="CAB1439760.1"/>
    <property type="molecule type" value="Genomic_DNA"/>
</dbReference>
<evidence type="ECO:0000313" key="3">
    <source>
        <dbReference type="Proteomes" id="UP001153269"/>
    </source>
</evidence>
<gene>
    <name evidence="2" type="ORF">PLEPLA_LOCUS27529</name>
</gene>
<accession>A0A9N7YTX6</accession>
<reference evidence="2" key="1">
    <citation type="submission" date="2020-03" db="EMBL/GenBank/DDBJ databases">
        <authorList>
            <person name="Weist P."/>
        </authorList>
    </citation>
    <scope>NUCLEOTIDE SEQUENCE</scope>
</reference>
<dbReference type="Proteomes" id="UP001153269">
    <property type="component" value="Unassembled WGS sequence"/>
</dbReference>
<protein>
    <submittedName>
        <fullName evidence="2">Uncharacterized protein</fullName>
    </submittedName>
</protein>
<evidence type="ECO:0000256" key="1">
    <source>
        <dbReference type="SAM" id="MobiDB-lite"/>
    </source>
</evidence>
<evidence type="ECO:0000313" key="2">
    <source>
        <dbReference type="EMBL" id="CAB1439760.1"/>
    </source>
</evidence>